<feature type="compositionally biased region" description="Basic and acidic residues" evidence="1">
    <location>
        <begin position="175"/>
        <end position="187"/>
    </location>
</feature>
<proteinExistence type="predicted"/>
<sequence length="187" mass="22065">IAQTQNNLVATLQTKVAHSRFQLKEAKDQYISAVSHYRGLCCVMNCLYYCCYCCFFFFNRFNNTHIRKHGIFFFFFSLHCRNVNKKNVEQGQLNSRHQITKKRTEVERAKMFHKLLNVYLEVQHTMIHQSMQKIETIKAHISNLNPQTDNILFVEKFRSYAQKPPLPDALLDPDDSGKEERNNQAMP</sequence>
<feature type="transmembrane region" description="Helical" evidence="2">
    <location>
        <begin position="37"/>
        <end position="58"/>
    </location>
</feature>
<protein>
    <submittedName>
        <fullName evidence="3">Uncharacterized protein</fullName>
    </submittedName>
</protein>
<organism evidence="3 4">
    <name type="scientific">Reticulomyxa filosa</name>
    <dbReference type="NCBI Taxonomy" id="46433"/>
    <lineage>
        <taxon>Eukaryota</taxon>
        <taxon>Sar</taxon>
        <taxon>Rhizaria</taxon>
        <taxon>Retaria</taxon>
        <taxon>Foraminifera</taxon>
        <taxon>Monothalamids</taxon>
        <taxon>Reticulomyxidae</taxon>
        <taxon>Reticulomyxa</taxon>
    </lineage>
</organism>
<dbReference type="EMBL" id="ASPP01018637">
    <property type="protein sequence ID" value="ETO16015.1"/>
    <property type="molecule type" value="Genomic_DNA"/>
</dbReference>
<evidence type="ECO:0000256" key="2">
    <source>
        <dbReference type="SAM" id="Phobius"/>
    </source>
</evidence>
<dbReference type="AlphaFoldDB" id="X6MSE0"/>
<keyword evidence="4" id="KW-1185">Reference proteome</keyword>
<evidence type="ECO:0000313" key="3">
    <source>
        <dbReference type="EMBL" id="ETO16015.1"/>
    </source>
</evidence>
<feature type="non-terminal residue" evidence="3">
    <location>
        <position position="1"/>
    </location>
</feature>
<comment type="caution">
    <text evidence="3">The sequence shown here is derived from an EMBL/GenBank/DDBJ whole genome shotgun (WGS) entry which is preliminary data.</text>
</comment>
<gene>
    <name evidence="3" type="ORF">RFI_21345</name>
</gene>
<evidence type="ECO:0000313" key="4">
    <source>
        <dbReference type="Proteomes" id="UP000023152"/>
    </source>
</evidence>
<dbReference type="InterPro" id="IPR027267">
    <property type="entry name" value="AH/BAR_dom_sf"/>
</dbReference>
<keyword evidence="2" id="KW-0472">Membrane</keyword>
<keyword evidence="2" id="KW-0812">Transmembrane</keyword>
<dbReference type="SUPFAM" id="SSF103657">
    <property type="entry name" value="BAR/IMD domain-like"/>
    <property type="match status" value="1"/>
</dbReference>
<evidence type="ECO:0000256" key="1">
    <source>
        <dbReference type="SAM" id="MobiDB-lite"/>
    </source>
</evidence>
<dbReference type="Gene3D" id="1.20.1270.60">
    <property type="entry name" value="Arfaptin homology (AH) domain/BAR domain"/>
    <property type="match status" value="1"/>
</dbReference>
<accession>X6MSE0</accession>
<reference evidence="3 4" key="1">
    <citation type="journal article" date="2013" name="Curr. Biol.">
        <title>The Genome of the Foraminiferan Reticulomyxa filosa.</title>
        <authorList>
            <person name="Glockner G."/>
            <person name="Hulsmann N."/>
            <person name="Schleicher M."/>
            <person name="Noegel A.A."/>
            <person name="Eichinger L."/>
            <person name="Gallinger C."/>
            <person name="Pawlowski J."/>
            <person name="Sierra R."/>
            <person name="Euteneuer U."/>
            <person name="Pillet L."/>
            <person name="Moustafa A."/>
            <person name="Platzer M."/>
            <person name="Groth M."/>
            <person name="Szafranski K."/>
            <person name="Schliwa M."/>
        </authorList>
    </citation>
    <scope>NUCLEOTIDE SEQUENCE [LARGE SCALE GENOMIC DNA]</scope>
</reference>
<feature type="region of interest" description="Disordered" evidence="1">
    <location>
        <begin position="164"/>
        <end position="187"/>
    </location>
</feature>
<dbReference type="Proteomes" id="UP000023152">
    <property type="component" value="Unassembled WGS sequence"/>
</dbReference>
<keyword evidence="2" id="KW-1133">Transmembrane helix</keyword>
<name>X6MSE0_RETFI</name>